<feature type="transmembrane region" description="Helical" evidence="1">
    <location>
        <begin position="7"/>
        <end position="28"/>
    </location>
</feature>
<accession>A0A0A9ACA5</accession>
<protein>
    <submittedName>
        <fullName evidence="2">Uncharacterized protein</fullName>
    </submittedName>
</protein>
<reference evidence="2" key="2">
    <citation type="journal article" date="2015" name="Data Brief">
        <title>Shoot transcriptome of the giant reed, Arundo donax.</title>
        <authorList>
            <person name="Barrero R.A."/>
            <person name="Guerrero F.D."/>
            <person name="Moolhuijzen P."/>
            <person name="Goolsby J.A."/>
            <person name="Tidwell J."/>
            <person name="Bellgard S.E."/>
            <person name="Bellgard M.I."/>
        </authorList>
    </citation>
    <scope>NUCLEOTIDE SEQUENCE</scope>
    <source>
        <tissue evidence="2">Shoot tissue taken approximately 20 cm above the soil surface</tissue>
    </source>
</reference>
<evidence type="ECO:0000313" key="2">
    <source>
        <dbReference type="EMBL" id="JAD44702.1"/>
    </source>
</evidence>
<dbReference type="AlphaFoldDB" id="A0A0A9ACA5"/>
<keyword evidence="1" id="KW-1133">Transmembrane helix</keyword>
<name>A0A0A9ACA5_ARUDO</name>
<organism evidence="2">
    <name type="scientific">Arundo donax</name>
    <name type="common">Giant reed</name>
    <name type="synonym">Donax arundinaceus</name>
    <dbReference type="NCBI Taxonomy" id="35708"/>
    <lineage>
        <taxon>Eukaryota</taxon>
        <taxon>Viridiplantae</taxon>
        <taxon>Streptophyta</taxon>
        <taxon>Embryophyta</taxon>
        <taxon>Tracheophyta</taxon>
        <taxon>Spermatophyta</taxon>
        <taxon>Magnoliopsida</taxon>
        <taxon>Liliopsida</taxon>
        <taxon>Poales</taxon>
        <taxon>Poaceae</taxon>
        <taxon>PACMAD clade</taxon>
        <taxon>Arundinoideae</taxon>
        <taxon>Arundineae</taxon>
        <taxon>Arundo</taxon>
    </lineage>
</organism>
<sequence>MIHHIRIIIMNIKGMHVLFLSMGSFMGLSPGNNW</sequence>
<keyword evidence="1" id="KW-0812">Transmembrane</keyword>
<dbReference type="EMBL" id="GBRH01253193">
    <property type="protein sequence ID" value="JAD44702.1"/>
    <property type="molecule type" value="Transcribed_RNA"/>
</dbReference>
<reference evidence="2" key="1">
    <citation type="submission" date="2014-09" db="EMBL/GenBank/DDBJ databases">
        <authorList>
            <person name="Magalhaes I.L.F."/>
            <person name="Oliveira U."/>
            <person name="Santos F.R."/>
            <person name="Vidigal T.H.D.A."/>
            <person name="Brescovit A.D."/>
            <person name="Santos A.J."/>
        </authorList>
    </citation>
    <scope>NUCLEOTIDE SEQUENCE</scope>
    <source>
        <tissue evidence="2">Shoot tissue taken approximately 20 cm above the soil surface</tissue>
    </source>
</reference>
<keyword evidence="1" id="KW-0472">Membrane</keyword>
<proteinExistence type="predicted"/>
<evidence type="ECO:0000256" key="1">
    <source>
        <dbReference type="SAM" id="Phobius"/>
    </source>
</evidence>